<dbReference type="OrthoDB" id="7510573at2"/>
<keyword evidence="3" id="KW-1185">Reference proteome</keyword>
<dbReference type="GO" id="GO:0015627">
    <property type="term" value="C:type II protein secretion system complex"/>
    <property type="evidence" value="ECO:0007669"/>
    <property type="project" value="TreeGrafter"/>
</dbReference>
<evidence type="ECO:0000256" key="1">
    <source>
        <dbReference type="SAM" id="SignalP"/>
    </source>
</evidence>
<evidence type="ECO:0000313" key="2">
    <source>
        <dbReference type="EMBL" id="KTD18920.1"/>
    </source>
</evidence>
<dbReference type="AlphaFoldDB" id="A0A0W0VFM8"/>
<reference evidence="2 3" key="1">
    <citation type="submission" date="2015-11" db="EMBL/GenBank/DDBJ databases">
        <title>Genomic analysis of 38 Legionella species identifies large and diverse effector repertoires.</title>
        <authorList>
            <person name="Burstein D."/>
            <person name="Amaro F."/>
            <person name="Zusman T."/>
            <person name="Lifshitz Z."/>
            <person name="Cohen O."/>
            <person name="Gilbert J.A."/>
            <person name="Pupko T."/>
            <person name="Shuman H.A."/>
            <person name="Segal G."/>
        </authorList>
    </citation>
    <scope>NUCLEOTIDE SEQUENCE [LARGE SCALE GENOMIC DNA]</scope>
    <source>
        <strain evidence="2 3">BL-540</strain>
    </source>
</reference>
<comment type="caution">
    <text evidence="2">The sequence shown here is derived from an EMBL/GenBank/DDBJ whole genome shotgun (WGS) entry which is preliminary data.</text>
</comment>
<dbReference type="GO" id="GO:0015628">
    <property type="term" value="P:protein secretion by the type II secretion system"/>
    <property type="evidence" value="ECO:0007669"/>
    <property type="project" value="TreeGrafter"/>
</dbReference>
<dbReference type="SUPFAM" id="SSF47781">
    <property type="entry name" value="RuvA domain 2-like"/>
    <property type="match status" value="1"/>
</dbReference>
<dbReference type="RefSeq" id="WP_058469731.1">
    <property type="nucleotide sequence ID" value="NZ_CAAAIC010000005.1"/>
</dbReference>
<keyword evidence="1" id="KW-0732">Signal</keyword>
<accession>A0A0W0VFM8</accession>
<evidence type="ECO:0000313" key="3">
    <source>
        <dbReference type="Proteomes" id="UP000055035"/>
    </source>
</evidence>
<sequence>MKANLFAAVLSLCVIALPLQAAKPSPASTEKSLQAPAKINLNKADAKQLSQSVKGIGPKRAQAIVKFREEHGLFKSIDELAQVKGIGRQFVKNNLEQLQAIFSVN</sequence>
<dbReference type="InterPro" id="IPR004509">
    <property type="entry name" value="Competence_ComEA_HhH"/>
</dbReference>
<dbReference type="PATRIC" id="fig|456.5.peg.159"/>
<dbReference type="STRING" id="456.Ljor_0143"/>
<feature type="chain" id="PRO_5006914743" evidence="1">
    <location>
        <begin position="22"/>
        <end position="105"/>
    </location>
</feature>
<dbReference type="NCBIfam" id="TIGR00426">
    <property type="entry name" value="competence protein ComEA helix-hairpin-helix repeat region"/>
    <property type="match status" value="1"/>
</dbReference>
<dbReference type="PANTHER" id="PTHR21180">
    <property type="entry name" value="ENDONUCLEASE/EXONUCLEASE/PHOSPHATASE FAMILY DOMAIN-CONTAINING PROTEIN 1"/>
    <property type="match status" value="1"/>
</dbReference>
<gene>
    <name evidence="2" type="primary">comEA</name>
    <name evidence="2" type="ORF">Ljor_0143</name>
</gene>
<dbReference type="InterPro" id="IPR051675">
    <property type="entry name" value="Endo/Exo/Phosphatase_dom_1"/>
</dbReference>
<dbReference type="InterPro" id="IPR010994">
    <property type="entry name" value="RuvA_2-like"/>
</dbReference>
<dbReference type="Pfam" id="PF12836">
    <property type="entry name" value="HHH_3"/>
    <property type="match status" value="1"/>
</dbReference>
<dbReference type="Gene3D" id="1.10.150.280">
    <property type="entry name" value="AF1531-like domain"/>
    <property type="match status" value="1"/>
</dbReference>
<protein>
    <submittedName>
        <fullName evidence="2">Competence protein ComEA</fullName>
    </submittedName>
</protein>
<organism evidence="2 3">
    <name type="scientific">Legionella jordanis</name>
    <dbReference type="NCBI Taxonomy" id="456"/>
    <lineage>
        <taxon>Bacteria</taxon>
        <taxon>Pseudomonadati</taxon>
        <taxon>Pseudomonadota</taxon>
        <taxon>Gammaproteobacteria</taxon>
        <taxon>Legionellales</taxon>
        <taxon>Legionellaceae</taxon>
        <taxon>Legionella</taxon>
    </lineage>
</organism>
<dbReference type="EMBL" id="LNYJ01000003">
    <property type="protein sequence ID" value="KTD18920.1"/>
    <property type="molecule type" value="Genomic_DNA"/>
</dbReference>
<name>A0A0W0VFM8_9GAMM</name>
<feature type="signal peptide" evidence="1">
    <location>
        <begin position="1"/>
        <end position="21"/>
    </location>
</feature>
<dbReference type="Proteomes" id="UP000055035">
    <property type="component" value="Unassembled WGS sequence"/>
</dbReference>
<dbReference type="PANTHER" id="PTHR21180:SF32">
    <property type="entry name" value="ENDONUCLEASE_EXONUCLEASE_PHOSPHATASE FAMILY DOMAIN-CONTAINING PROTEIN 1"/>
    <property type="match status" value="1"/>
</dbReference>
<proteinExistence type="predicted"/>